<dbReference type="PANTHER" id="PTHR31225">
    <property type="entry name" value="OS04G0344100 PROTEIN-RELATED"/>
    <property type="match status" value="1"/>
</dbReference>
<dbReference type="InterPro" id="IPR005630">
    <property type="entry name" value="Terpene_synthase_metal-bd"/>
</dbReference>
<dbReference type="Proteomes" id="UP001293593">
    <property type="component" value="Unassembled WGS sequence"/>
</dbReference>
<comment type="cofactor">
    <cofactor evidence="1">
        <name>Mg(2+)</name>
        <dbReference type="ChEBI" id="CHEBI:18420"/>
    </cofactor>
</comment>
<evidence type="ECO:0000313" key="7">
    <source>
        <dbReference type="EMBL" id="KAK4271391.1"/>
    </source>
</evidence>
<dbReference type="InterPro" id="IPR001906">
    <property type="entry name" value="Terpene_synth_N"/>
</dbReference>
<feature type="domain" description="Terpene synthase N-terminal" evidence="5">
    <location>
        <begin position="73"/>
        <end position="214"/>
    </location>
</feature>
<sequence length="577" mass="65982">MALFGIMKSSINIPSLLPQFPCRKAELSDRLSSFKLNSLPTGNKWAIADQSPSSTTPFKNFDCLCKNMEGELKLYKNVLKKVGENYSVKGFYMVDAMQRLNIDYYFQQEIDEFLATQYSIFSSTYASGYGGQDLHELSLLFRLLRQQGHYVPAEVFEKFTGKEGKFCREKVGGDIKGMIDLYEASQLRMAGEDILDEAEQFSGKMLKEIISASNGFDKAEFVKSTLEQPFHKSLPIFTCRNLFHGTHGLNGWVNALQDLAKMNFNMLQSTYQTEILHTSKWWTELDLEKELKYARNQPLKWYIWSIACLTDPSLSEERLELTKAISFIYILDDIFDIYGTLEELTLFTKAVTRWDIEATEELPDYMKIGFKALYDLTNEISYKVYLKHGWEPSLSLRKAWVSLCEAFLIEAEWFASGKVPSAEEYLKNGIVSSGVHIAVIHIFFLLGQSITKESVDKIDNSPTIISSTATILRLWDDLGSAEDENQEGRDGSYIECAMKKEKMSRERAREVVMAKISDAWKSLNRETILGNIFGSSFTKASLNLARMVPLMYNYDHNQCLPKLEAHVKCLLYDHVPL</sequence>
<name>A0AAE1MSD3_9FABA</name>
<proteinExistence type="predicted"/>
<evidence type="ECO:0000259" key="6">
    <source>
        <dbReference type="Pfam" id="PF03936"/>
    </source>
</evidence>
<dbReference type="Gene3D" id="1.10.600.10">
    <property type="entry name" value="Farnesyl Diphosphate Synthase"/>
    <property type="match status" value="1"/>
</dbReference>
<evidence type="ECO:0000256" key="3">
    <source>
        <dbReference type="ARBA" id="ARBA00022842"/>
    </source>
</evidence>
<keyword evidence="4" id="KW-0456">Lyase</keyword>
<evidence type="ECO:0000259" key="5">
    <source>
        <dbReference type="Pfam" id="PF01397"/>
    </source>
</evidence>
<dbReference type="Pfam" id="PF01397">
    <property type="entry name" value="Terpene_synth"/>
    <property type="match status" value="1"/>
</dbReference>
<evidence type="ECO:0000256" key="1">
    <source>
        <dbReference type="ARBA" id="ARBA00001946"/>
    </source>
</evidence>
<dbReference type="EMBL" id="JAWXYG010000005">
    <property type="protein sequence ID" value="KAK4271391.1"/>
    <property type="molecule type" value="Genomic_DNA"/>
</dbReference>
<accession>A0AAE1MSD3</accession>
<dbReference type="InterPro" id="IPR050148">
    <property type="entry name" value="Terpene_synthase-like"/>
</dbReference>
<comment type="caution">
    <text evidence="7">The sequence shown here is derived from an EMBL/GenBank/DDBJ whole genome shotgun (WGS) entry which is preliminary data.</text>
</comment>
<dbReference type="Gene3D" id="1.50.10.130">
    <property type="entry name" value="Terpene synthase, N-terminal domain"/>
    <property type="match status" value="1"/>
</dbReference>
<dbReference type="CDD" id="cd00684">
    <property type="entry name" value="Terpene_cyclase_plant_C1"/>
    <property type="match status" value="1"/>
</dbReference>
<dbReference type="InterPro" id="IPR036965">
    <property type="entry name" value="Terpene_synth_N_sf"/>
</dbReference>
<keyword evidence="3" id="KW-0460">Magnesium</keyword>
<reference evidence="7" key="1">
    <citation type="submission" date="2023-10" db="EMBL/GenBank/DDBJ databases">
        <title>Chromosome-level genome of the transformable northern wattle, Acacia crassicarpa.</title>
        <authorList>
            <person name="Massaro I."/>
            <person name="Sinha N.R."/>
            <person name="Poethig S."/>
            <person name="Leichty A.R."/>
        </authorList>
    </citation>
    <scope>NUCLEOTIDE SEQUENCE</scope>
    <source>
        <strain evidence="7">Acra3RX</strain>
        <tissue evidence="7">Leaf</tissue>
    </source>
</reference>
<dbReference type="SUPFAM" id="SSF48239">
    <property type="entry name" value="Terpenoid cyclases/Protein prenyltransferases"/>
    <property type="match status" value="1"/>
</dbReference>
<dbReference type="AlphaFoldDB" id="A0AAE1MSD3"/>
<dbReference type="SUPFAM" id="SSF48576">
    <property type="entry name" value="Terpenoid synthases"/>
    <property type="match status" value="1"/>
</dbReference>
<dbReference type="SFLD" id="SFLDS00005">
    <property type="entry name" value="Isoprenoid_Synthase_Type_I"/>
    <property type="match status" value="1"/>
</dbReference>
<dbReference type="GO" id="GO:0000287">
    <property type="term" value="F:magnesium ion binding"/>
    <property type="evidence" value="ECO:0007669"/>
    <property type="project" value="InterPro"/>
</dbReference>
<dbReference type="SFLD" id="SFLDG01019">
    <property type="entry name" value="Terpene_Cyclase_Like_1_C_Termi"/>
    <property type="match status" value="1"/>
</dbReference>
<protein>
    <recommendedName>
        <fullName evidence="9">Linalool synthase</fullName>
    </recommendedName>
</protein>
<feature type="domain" description="Terpene synthase metal-binding" evidence="6">
    <location>
        <begin position="284"/>
        <end position="521"/>
    </location>
</feature>
<dbReference type="Pfam" id="PF03936">
    <property type="entry name" value="Terpene_synth_C"/>
    <property type="match status" value="1"/>
</dbReference>
<dbReference type="GO" id="GO:0010333">
    <property type="term" value="F:terpene synthase activity"/>
    <property type="evidence" value="ECO:0007669"/>
    <property type="project" value="InterPro"/>
</dbReference>
<dbReference type="InterPro" id="IPR008930">
    <property type="entry name" value="Terpenoid_cyclase/PrenylTrfase"/>
</dbReference>
<evidence type="ECO:0000256" key="2">
    <source>
        <dbReference type="ARBA" id="ARBA00022723"/>
    </source>
</evidence>
<dbReference type="FunFam" id="1.10.600.10:FF:000007">
    <property type="entry name" value="Isoprene synthase, chloroplastic"/>
    <property type="match status" value="1"/>
</dbReference>
<evidence type="ECO:0008006" key="9">
    <source>
        <dbReference type="Google" id="ProtNLM"/>
    </source>
</evidence>
<evidence type="ECO:0000313" key="8">
    <source>
        <dbReference type="Proteomes" id="UP001293593"/>
    </source>
</evidence>
<evidence type="ECO:0000256" key="4">
    <source>
        <dbReference type="ARBA" id="ARBA00023239"/>
    </source>
</evidence>
<gene>
    <name evidence="7" type="ORF">QN277_020093</name>
</gene>
<dbReference type="PANTHER" id="PTHR31225:SF0">
    <property type="entry name" value="S-(+)-LINALOOL SYNTHASE, CHLOROPLASTIC"/>
    <property type="match status" value="1"/>
</dbReference>
<dbReference type="InterPro" id="IPR044814">
    <property type="entry name" value="Terpene_cyclase_plant_C1"/>
</dbReference>
<dbReference type="GO" id="GO:0016102">
    <property type="term" value="P:diterpenoid biosynthetic process"/>
    <property type="evidence" value="ECO:0007669"/>
    <property type="project" value="InterPro"/>
</dbReference>
<dbReference type="InterPro" id="IPR034741">
    <property type="entry name" value="Terpene_cyclase-like_1_C"/>
</dbReference>
<dbReference type="InterPro" id="IPR008949">
    <property type="entry name" value="Isoprenoid_synthase_dom_sf"/>
</dbReference>
<organism evidence="7 8">
    <name type="scientific">Acacia crassicarpa</name>
    <name type="common">northern wattle</name>
    <dbReference type="NCBI Taxonomy" id="499986"/>
    <lineage>
        <taxon>Eukaryota</taxon>
        <taxon>Viridiplantae</taxon>
        <taxon>Streptophyta</taxon>
        <taxon>Embryophyta</taxon>
        <taxon>Tracheophyta</taxon>
        <taxon>Spermatophyta</taxon>
        <taxon>Magnoliopsida</taxon>
        <taxon>eudicotyledons</taxon>
        <taxon>Gunneridae</taxon>
        <taxon>Pentapetalae</taxon>
        <taxon>rosids</taxon>
        <taxon>fabids</taxon>
        <taxon>Fabales</taxon>
        <taxon>Fabaceae</taxon>
        <taxon>Caesalpinioideae</taxon>
        <taxon>mimosoid clade</taxon>
        <taxon>Acacieae</taxon>
        <taxon>Acacia</taxon>
    </lineage>
</organism>
<keyword evidence="8" id="KW-1185">Reference proteome</keyword>
<keyword evidence="2" id="KW-0479">Metal-binding</keyword>